<dbReference type="PANTHER" id="PTHR46481:SF10">
    <property type="entry name" value="ZINC FINGER BED DOMAIN-CONTAINING PROTEIN 39"/>
    <property type="match status" value="1"/>
</dbReference>
<gene>
    <name evidence="9" type="ORF">BASA50_000694</name>
    <name evidence="11" type="ORF">BASA50_005034</name>
    <name evidence="10" type="ORF">BASA50_011342</name>
</gene>
<accession>A0ABQ8FDU8</accession>
<dbReference type="InterPro" id="IPR007021">
    <property type="entry name" value="DUF659"/>
</dbReference>
<feature type="region of interest" description="Disordered" evidence="6">
    <location>
        <begin position="1"/>
        <end position="37"/>
    </location>
</feature>
<comment type="subcellular location">
    <subcellularLocation>
        <location evidence="1">Nucleus</location>
    </subcellularLocation>
</comment>
<evidence type="ECO:0000256" key="3">
    <source>
        <dbReference type="ARBA" id="ARBA00022771"/>
    </source>
</evidence>
<dbReference type="InterPro" id="IPR008906">
    <property type="entry name" value="HATC_C_dom"/>
</dbReference>
<dbReference type="InterPro" id="IPR052035">
    <property type="entry name" value="ZnF_BED_domain_contain"/>
</dbReference>
<dbReference type="EMBL" id="JAFCIX010000209">
    <property type="protein sequence ID" value="KAH6596571.1"/>
    <property type="molecule type" value="Genomic_DNA"/>
</dbReference>
<proteinExistence type="predicted"/>
<evidence type="ECO:0000313" key="9">
    <source>
        <dbReference type="EMBL" id="KAH6586229.1"/>
    </source>
</evidence>
<feature type="domain" description="HAT C-terminal dimerisation" evidence="8">
    <location>
        <begin position="585"/>
        <end position="649"/>
    </location>
</feature>
<comment type="caution">
    <text evidence="11">The sequence shown here is derived from an EMBL/GenBank/DDBJ whole genome shotgun (WGS) entry which is preliminary data.</text>
</comment>
<evidence type="ECO:0000256" key="6">
    <source>
        <dbReference type="SAM" id="MobiDB-lite"/>
    </source>
</evidence>
<dbReference type="Proteomes" id="UP001648503">
    <property type="component" value="Unassembled WGS sequence"/>
</dbReference>
<organism evidence="11 12">
    <name type="scientific">Batrachochytrium salamandrivorans</name>
    <dbReference type="NCBI Taxonomy" id="1357716"/>
    <lineage>
        <taxon>Eukaryota</taxon>
        <taxon>Fungi</taxon>
        <taxon>Fungi incertae sedis</taxon>
        <taxon>Chytridiomycota</taxon>
        <taxon>Chytridiomycota incertae sedis</taxon>
        <taxon>Chytridiomycetes</taxon>
        <taxon>Rhizophydiales</taxon>
        <taxon>Rhizophydiales incertae sedis</taxon>
        <taxon>Batrachochytrium</taxon>
    </lineage>
</organism>
<dbReference type="PANTHER" id="PTHR46481">
    <property type="entry name" value="ZINC FINGER BED DOMAIN-CONTAINING PROTEIN 4"/>
    <property type="match status" value="1"/>
</dbReference>
<evidence type="ECO:0008006" key="13">
    <source>
        <dbReference type="Google" id="ProtNLM"/>
    </source>
</evidence>
<keyword evidence="2" id="KW-0479">Metal-binding</keyword>
<feature type="domain" description="DUF659" evidence="7">
    <location>
        <begin position="185"/>
        <end position="323"/>
    </location>
</feature>
<sequence length="675" mass="76715">MNEGAFIGSSQSAGDETPVEEKVPHNARDSQTEPKRGRVSSMVWELYTNEKDAHMKIACVCQHCGHQIVHRKKSERAISHLLRCNPFLKEMMLLDPINRPDWFNNAKANKRKTTGARSSAGISQSSSQTGSILQYTLPKLMKRDLTKIEEALAMHYYLTGTAFSRIEEENLLSAFRICRPDIVLPDRKKLGGALLDSCYAKVKSVVDNHIEEMKLNACLTSDAWSNIKNEPIVNYMLISDSSTFFLESVSTGEQSHDAKWIAQDMGRIIDSLAGKVCGAVTDNTTTNRSAWSMLKKKYPSLFFQGCASHGLHLLVKDIFAATKTKRGREVADYPENYPFHYLLEFSQKCKDVVSFFSFHHQMKAQLQKAQLAENLPGLVQPAPTRWGSLKACFESLRKSEHVLHRIVSARDFIQGTGKQKESQQKINDIITDGKFVENLDKAIMILNPVDTTIVVFQSDSVPVSQIYQSFANTMKEQYEMMNCLSDAERLYLLQLLQSRLDFLYGDAIGIAYLLDPRFVGEKMTAFERTRVEDLIFDYGSETEQAQQMGKKEEMYLQYTNFVIKANHNKDRRDFRFLMLEKGTKTILQFWLVDGLEFPQLRDLALQVFGMVCSSAASERSFSTMGFVHSKLRNSLGSEKVKKLVYIKTNASQFGNQNMKDLVDTETESESEVERD</sequence>
<keyword evidence="3" id="KW-0863">Zinc-finger</keyword>
<keyword evidence="4" id="KW-0862">Zinc</keyword>
<dbReference type="Pfam" id="PF04937">
    <property type="entry name" value="DUF659"/>
    <property type="match status" value="1"/>
</dbReference>
<evidence type="ECO:0000256" key="2">
    <source>
        <dbReference type="ARBA" id="ARBA00022723"/>
    </source>
</evidence>
<dbReference type="SUPFAM" id="SSF53098">
    <property type="entry name" value="Ribonuclease H-like"/>
    <property type="match status" value="1"/>
</dbReference>
<evidence type="ECO:0000256" key="1">
    <source>
        <dbReference type="ARBA" id="ARBA00004123"/>
    </source>
</evidence>
<evidence type="ECO:0000256" key="4">
    <source>
        <dbReference type="ARBA" id="ARBA00022833"/>
    </source>
</evidence>
<dbReference type="Pfam" id="PF05699">
    <property type="entry name" value="Dimer_Tnp_hAT"/>
    <property type="match status" value="1"/>
</dbReference>
<keyword evidence="12" id="KW-1185">Reference proteome</keyword>
<dbReference type="InterPro" id="IPR012337">
    <property type="entry name" value="RNaseH-like_sf"/>
</dbReference>
<evidence type="ECO:0000313" key="11">
    <source>
        <dbReference type="EMBL" id="KAH6596571.1"/>
    </source>
</evidence>
<evidence type="ECO:0000259" key="8">
    <source>
        <dbReference type="Pfam" id="PF05699"/>
    </source>
</evidence>
<evidence type="ECO:0000313" key="10">
    <source>
        <dbReference type="EMBL" id="KAH6587455.1"/>
    </source>
</evidence>
<keyword evidence="5" id="KW-0539">Nucleus</keyword>
<evidence type="ECO:0000256" key="5">
    <source>
        <dbReference type="ARBA" id="ARBA00023242"/>
    </source>
</evidence>
<evidence type="ECO:0000313" key="12">
    <source>
        <dbReference type="Proteomes" id="UP001648503"/>
    </source>
</evidence>
<protein>
    <recommendedName>
        <fullName evidence="13">DUF659 domain-containing protein</fullName>
    </recommendedName>
</protein>
<dbReference type="EMBL" id="JAFCIX010000575">
    <property type="protein sequence ID" value="KAH6586229.1"/>
    <property type="molecule type" value="Genomic_DNA"/>
</dbReference>
<feature type="compositionally biased region" description="Basic and acidic residues" evidence="6">
    <location>
        <begin position="19"/>
        <end position="36"/>
    </location>
</feature>
<dbReference type="EMBL" id="JAFCIX010000558">
    <property type="protein sequence ID" value="KAH6587455.1"/>
    <property type="molecule type" value="Genomic_DNA"/>
</dbReference>
<evidence type="ECO:0000259" key="7">
    <source>
        <dbReference type="Pfam" id="PF04937"/>
    </source>
</evidence>
<name>A0ABQ8FDU8_9FUNG</name>
<reference evidence="11 12" key="1">
    <citation type="submission" date="2021-02" db="EMBL/GenBank/DDBJ databases">
        <title>Variation within the Batrachochytrium salamandrivorans European outbreak.</title>
        <authorList>
            <person name="Kelly M."/>
            <person name="Pasmans F."/>
            <person name="Shea T.P."/>
            <person name="Munoz J.F."/>
            <person name="Carranza S."/>
            <person name="Cuomo C.A."/>
            <person name="Martel A."/>
        </authorList>
    </citation>
    <scope>NUCLEOTIDE SEQUENCE [LARGE SCALE GENOMIC DNA]</scope>
    <source>
        <strain evidence="11 12">AMFP18/2</strain>
    </source>
</reference>